<reference evidence="2" key="1">
    <citation type="journal article" date="2023" name="Commun. Biol.">
        <title>Genome analysis of Parmales, the sister group of diatoms, reveals the evolutionary specialization of diatoms from phago-mixotrophs to photoautotrophs.</title>
        <authorList>
            <person name="Ban H."/>
            <person name="Sato S."/>
            <person name="Yoshikawa S."/>
            <person name="Yamada K."/>
            <person name="Nakamura Y."/>
            <person name="Ichinomiya M."/>
            <person name="Sato N."/>
            <person name="Blanc-Mathieu R."/>
            <person name="Endo H."/>
            <person name="Kuwata A."/>
            <person name="Ogata H."/>
        </authorList>
    </citation>
    <scope>NUCLEOTIDE SEQUENCE [LARGE SCALE GENOMIC DNA]</scope>
    <source>
        <strain evidence="2">NIES 3701</strain>
    </source>
</reference>
<keyword evidence="2" id="KW-1185">Reference proteome</keyword>
<evidence type="ECO:0000313" key="2">
    <source>
        <dbReference type="Proteomes" id="UP001165085"/>
    </source>
</evidence>
<name>A0A9W7A983_9STRA</name>
<gene>
    <name evidence="1" type="ORF">TrST_g676</name>
</gene>
<dbReference type="Proteomes" id="UP001165085">
    <property type="component" value="Unassembled WGS sequence"/>
</dbReference>
<sequence>MSHVMSSKGGLITTATRVLSLSKTADPLLGAERLLMSNDRGSLRRAYKELLQASTSGDIISTTYNTSSAWLKQHGFFKDMQRDNDITYYVVGRGRKGVDPATGEEFSFEVQNMGGASLIGKNHYCVPRAMGVSAGEEKRFAGHLGRINMQVLKAAKDEAGTGDALLGAAVNFSGPPSFIEYQLQQLASESPDAFVITGCDDATQRQRLKEMLFRNERRMVKLTHRSTTGMLLTDAHLSEVGFDIPAVLVKEDGESVAVDEVYL</sequence>
<organism evidence="1 2">
    <name type="scientific">Triparma strigata</name>
    <dbReference type="NCBI Taxonomy" id="1606541"/>
    <lineage>
        <taxon>Eukaryota</taxon>
        <taxon>Sar</taxon>
        <taxon>Stramenopiles</taxon>
        <taxon>Ochrophyta</taxon>
        <taxon>Bolidophyceae</taxon>
        <taxon>Parmales</taxon>
        <taxon>Triparmaceae</taxon>
        <taxon>Triparma</taxon>
    </lineage>
</organism>
<dbReference type="AlphaFoldDB" id="A0A9W7A983"/>
<evidence type="ECO:0000313" key="1">
    <source>
        <dbReference type="EMBL" id="GMH64194.1"/>
    </source>
</evidence>
<protein>
    <submittedName>
        <fullName evidence="1">Uncharacterized protein</fullName>
    </submittedName>
</protein>
<dbReference type="EMBL" id="BRXY01000092">
    <property type="protein sequence ID" value="GMH64194.1"/>
    <property type="molecule type" value="Genomic_DNA"/>
</dbReference>
<proteinExistence type="predicted"/>
<comment type="caution">
    <text evidence="1">The sequence shown here is derived from an EMBL/GenBank/DDBJ whole genome shotgun (WGS) entry which is preliminary data.</text>
</comment>
<accession>A0A9W7A983</accession>